<protein>
    <recommendedName>
        <fullName evidence="10">Ribosomal RNA small subunit methyltransferase E</fullName>
        <ecNumber evidence="10">2.1.1.193</ecNumber>
    </recommendedName>
</protein>
<dbReference type="GO" id="GO:0070475">
    <property type="term" value="P:rRNA base methylation"/>
    <property type="evidence" value="ECO:0007669"/>
    <property type="project" value="TreeGrafter"/>
</dbReference>
<dbReference type="RefSeq" id="WP_338236893.1">
    <property type="nucleotide sequence ID" value="NZ_BQKE01000001.1"/>
</dbReference>
<dbReference type="InterPro" id="IPR046887">
    <property type="entry name" value="RsmE_PUA-like"/>
</dbReference>
<dbReference type="InterPro" id="IPR046886">
    <property type="entry name" value="RsmE_MTase_dom"/>
</dbReference>
<dbReference type="Gene3D" id="2.40.240.20">
    <property type="entry name" value="Hypothetical PUA domain-like, domain 1"/>
    <property type="match status" value="1"/>
</dbReference>
<dbReference type="InterPro" id="IPR006700">
    <property type="entry name" value="RsmE"/>
</dbReference>
<feature type="domain" description="Ribosomal RNA small subunit methyltransferase E methyltransferase" evidence="11">
    <location>
        <begin position="74"/>
        <end position="228"/>
    </location>
</feature>
<evidence type="ECO:0000256" key="1">
    <source>
        <dbReference type="ARBA" id="ARBA00004496"/>
    </source>
</evidence>
<evidence type="ECO:0000256" key="2">
    <source>
        <dbReference type="ARBA" id="ARBA00005528"/>
    </source>
</evidence>
<dbReference type="EC" id="2.1.1.193" evidence="10"/>
<dbReference type="CDD" id="cd18084">
    <property type="entry name" value="RsmE-like"/>
    <property type="match status" value="1"/>
</dbReference>
<keyword evidence="4 10" id="KW-0698">rRNA processing</keyword>
<feature type="domain" description="Ribosomal RNA small subunit methyltransferase E PUA-like" evidence="12">
    <location>
        <begin position="17"/>
        <end position="62"/>
    </location>
</feature>
<organism evidence="13 14">
    <name type="scientific">Persicobacter diffluens</name>
    <dbReference type="NCBI Taxonomy" id="981"/>
    <lineage>
        <taxon>Bacteria</taxon>
        <taxon>Pseudomonadati</taxon>
        <taxon>Bacteroidota</taxon>
        <taxon>Cytophagia</taxon>
        <taxon>Cytophagales</taxon>
        <taxon>Persicobacteraceae</taxon>
        <taxon>Persicobacter</taxon>
    </lineage>
</organism>
<keyword evidence="7 10" id="KW-0949">S-adenosyl-L-methionine</keyword>
<comment type="subcellular location">
    <subcellularLocation>
        <location evidence="1 10">Cytoplasm</location>
    </subcellularLocation>
</comment>
<dbReference type="NCBIfam" id="NF008702">
    <property type="entry name" value="PRK11713.6-1"/>
    <property type="match status" value="1"/>
</dbReference>
<dbReference type="PANTHER" id="PTHR30027">
    <property type="entry name" value="RIBOSOMAL RNA SMALL SUBUNIT METHYLTRANSFERASE E"/>
    <property type="match status" value="1"/>
</dbReference>
<evidence type="ECO:0000256" key="7">
    <source>
        <dbReference type="ARBA" id="ARBA00022691"/>
    </source>
</evidence>
<dbReference type="InterPro" id="IPR029026">
    <property type="entry name" value="tRNA_m1G_MTases_N"/>
</dbReference>
<evidence type="ECO:0000313" key="14">
    <source>
        <dbReference type="Proteomes" id="UP001310022"/>
    </source>
</evidence>
<dbReference type="AlphaFoldDB" id="A0AAN4VWK2"/>
<sequence>MALFYQPGLRDGALYLEPDESKHCIKVLRKKAGDPIDITDGLGTLYKAEITEPNHKKVGIKILSQENIAFLNGFHIHLIVAPTKNLDRIEWLVEKATEIGVHRISFVICKHSERRILKTDRLIKKAISAMKQSKKALLPQIDEALSFKDWMTQEIDENAQKFIAYVDSANPNHLKDLIQPKQSYQMFIGPEGDFDPEEITMAQAGGFQKVSLGPSVLRTETAALAATLTLNLYNQ</sequence>
<accession>A0AAN4VWK2</accession>
<dbReference type="InterPro" id="IPR029028">
    <property type="entry name" value="Alpha/beta_knot_MTases"/>
</dbReference>
<reference evidence="13 14" key="1">
    <citation type="submission" date="2021-12" db="EMBL/GenBank/DDBJ databases">
        <title>Genome sequencing of bacteria with rrn-lacking chromosome and rrn-plasmid.</title>
        <authorList>
            <person name="Anda M."/>
            <person name="Iwasaki W."/>
        </authorList>
    </citation>
    <scope>NUCLEOTIDE SEQUENCE [LARGE SCALE GENOMIC DNA]</scope>
    <source>
        <strain evidence="13 14">NBRC 15940</strain>
    </source>
</reference>
<keyword evidence="3 10" id="KW-0963">Cytoplasm</keyword>
<evidence type="ECO:0000256" key="6">
    <source>
        <dbReference type="ARBA" id="ARBA00022679"/>
    </source>
</evidence>
<dbReference type="Gene3D" id="3.40.1280.10">
    <property type="match status" value="1"/>
</dbReference>
<evidence type="ECO:0000256" key="4">
    <source>
        <dbReference type="ARBA" id="ARBA00022552"/>
    </source>
</evidence>
<dbReference type="Pfam" id="PF20260">
    <property type="entry name" value="PUA_4"/>
    <property type="match status" value="1"/>
</dbReference>
<dbReference type="InterPro" id="IPR015947">
    <property type="entry name" value="PUA-like_sf"/>
</dbReference>
<comment type="function">
    <text evidence="8 10">Specifically methylates the N3 position of the uracil ring of uridine 1498 (m3U1498) in 16S rRNA. Acts on the fully assembled 30S ribosomal subunit.</text>
</comment>
<dbReference type="SUPFAM" id="SSF75217">
    <property type="entry name" value="alpha/beta knot"/>
    <property type="match status" value="1"/>
</dbReference>
<comment type="caution">
    <text evidence="13">The sequence shown here is derived from an EMBL/GenBank/DDBJ whole genome shotgun (WGS) entry which is preliminary data.</text>
</comment>
<evidence type="ECO:0000313" key="13">
    <source>
        <dbReference type="EMBL" id="GJM61326.1"/>
    </source>
</evidence>
<gene>
    <name evidence="13" type="ORF">PEDI_18780</name>
</gene>
<keyword evidence="14" id="KW-1185">Reference proteome</keyword>
<keyword evidence="5 10" id="KW-0489">Methyltransferase</keyword>
<dbReference type="EMBL" id="BQKE01000001">
    <property type="protein sequence ID" value="GJM61326.1"/>
    <property type="molecule type" value="Genomic_DNA"/>
</dbReference>
<evidence type="ECO:0000256" key="3">
    <source>
        <dbReference type="ARBA" id="ARBA00022490"/>
    </source>
</evidence>
<proteinExistence type="inferred from homology"/>
<evidence type="ECO:0000256" key="5">
    <source>
        <dbReference type="ARBA" id="ARBA00022603"/>
    </source>
</evidence>
<evidence type="ECO:0000256" key="10">
    <source>
        <dbReference type="PIRNR" id="PIRNR015601"/>
    </source>
</evidence>
<dbReference type="SUPFAM" id="SSF88697">
    <property type="entry name" value="PUA domain-like"/>
    <property type="match status" value="1"/>
</dbReference>
<dbReference type="PANTHER" id="PTHR30027:SF3">
    <property type="entry name" value="16S RRNA (URACIL(1498)-N(3))-METHYLTRANSFERASE"/>
    <property type="match status" value="1"/>
</dbReference>
<comment type="similarity">
    <text evidence="2 10">Belongs to the RNA methyltransferase RsmE family.</text>
</comment>
<comment type="catalytic activity">
    <reaction evidence="9 10">
        <text>uridine(1498) in 16S rRNA + S-adenosyl-L-methionine = N(3)-methyluridine(1498) in 16S rRNA + S-adenosyl-L-homocysteine + H(+)</text>
        <dbReference type="Rhea" id="RHEA:42920"/>
        <dbReference type="Rhea" id="RHEA-COMP:10283"/>
        <dbReference type="Rhea" id="RHEA-COMP:10284"/>
        <dbReference type="ChEBI" id="CHEBI:15378"/>
        <dbReference type="ChEBI" id="CHEBI:57856"/>
        <dbReference type="ChEBI" id="CHEBI:59789"/>
        <dbReference type="ChEBI" id="CHEBI:65315"/>
        <dbReference type="ChEBI" id="CHEBI:74502"/>
        <dbReference type="EC" id="2.1.1.193"/>
    </reaction>
</comment>
<keyword evidence="6 10" id="KW-0808">Transferase</keyword>
<evidence type="ECO:0000256" key="8">
    <source>
        <dbReference type="ARBA" id="ARBA00025699"/>
    </source>
</evidence>
<evidence type="ECO:0000256" key="9">
    <source>
        <dbReference type="ARBA" id="ARBA00047944"/>
    </source>
</evidence>
<dbReference type="NCBIfam" id="TIGR00046">
    <property type="entry name" value="RsmE family RNA methyltransferase"/>
    <property type="match status" value="1"/>
</dbReference>
<dbReference type="GO" id="GO:0070042">
    <property type="term" value="F:rRNA (uridine-N3-)-methyltransferase activity"/>
    <property type="evidence" value="ECO:0007669"/>
    <property type="project" value="TreeGrafter"/>
</dbReference>
<dbReference type="Proteomes" id="UP001310022">
    <property type="component" value="Unassembled WGS sequence"/>
</dbReference>
<evidence type="ECO:0000259" key="11">
    <source>
        <dbReference type="Pfam" id="PF04452"/>
    </source>
</evidence>
<dbReference type="PIRSF" id="PIRSF015601">
    <property type="entry name" value="MTase_slr0722"/>
    <property type="match status" value="1"/>
</dbReference>
<dbReference type="Pfam" id="PF04452">
    <property type="entry name" value="Methyltrans_RNA"/>
    <property type="match status" value="1"/>
</dbReference>
<dbReference type="GO" id="GO:0005737">
    <property type="term" value="C:cytoplasm"/>
    <property type="evidence" value="ECO:0007669"/>
    <property type="project" value="UniProtKB-SubCell"/>
</dbReference>
<evidence type="ECO:0000259" key="12">
    <source>
        <dbReference type="Pfam" id="PF20260"/>
    </source>
</evidence>
<name>A0AAN4VWK2_9BACT</name>